<protein>
    <submittedName>
        <fullName evidence="1">Uncharacterized protein</fullName>
    </submittedName>
</protein>
<evidence type="ECO:0000313" key="1">
    <source>
        <dbReference type="EMBL" id="GCA63315.1"/>
    </source>
</evidence>
<gene>
    <name evidence="1" type="ORF">KIPB_009197</name>
</gene>
<proteinExistence type="predicted"/>
<sequence length="389" mass="42209">MGPSAQAIELRNRPWYYDVQTSVPSDPEATPYIRAMASLGQSKVLACHGRCVRTGEYCGCSVWSVLTLLPSGAVQRESIPGPDVDNDAHVDLVRVGSIVYAVVTLQASRDSTRVEVLSSGATCFHPQYNFYLKHTWANQIHAYAMDVGCWAEVKGAVPGRGKFACGCVGGRLAIAGGVEEEDVVLYPEGKRCNYRKWCQDISLLDADTGRWDIIPLVGRQTVPAVSGEFVVEGPCHVCPAMDEGSSGGSLLLFEQTSRNRPDPQRYGAEIQRVSADGTYQVEPVSGDLGPGVRDRYEPLKCTGVQVGSHTVWFRTGCGPYDGLARECSVTLYDTVSGEVTPLAPLPLREHVEVACMVDDTTMFVVMNGRRLRVVSVDLELAGVNDSLTQ</sequence>
<dbReference type="InterPro" id="IPR015915">
    <property type="entry name" value="Kelch-typ_b-propeller"/>
</dbReference>
<dbReference type="Proteomes" id="UP000265618">
    <property type="component" value="Unassembled WGS sequence"/>
</dbReference>
<name>A0A391NP22_9EUKA</name>
<keyword evidence="2" id="KW-1185">Reference proteome</keyword>
<evidence type="ECO:0000313" key="2">
    <source>
        <dbReference type="Proteomes" id="UP000265618"/>
    </source>
</evidence>
<comment type="caution">
    <text evidence="1">The sequence shown here is derived from an EMBL/GenBank/DDBJ whole genome shotgun (WGS) entry which is preliminary data.</text>
</comment>
<reference evidence="1 2" key="1">
    <citation type="journal article" date="2018" name="PLoS ONE">
        <title>The draft genome of Kipferlia bialata reveals reductive genome evolution in fornicate parasites.</title>
        <authorList>
            <person name="Tanifuji G."/>
            <person name="Takabayashi S."/>
            <person name="Kume K."/>
            <person name="Takagi M."/>
            <person name="Nakayama T."/>
            <person name="Kamikawa R."/>
            <person name="Inagaki Y."/>
            <person name="Hashimoto T."/>
        </authorList>
    </citation>
    <scope>NUCLEOTIDE SEQUENCE [LARGE SCALE GENOMIC DNA]</scope>
    <source>
        <strain evidence="1">NY0173</strain>
    </source>
</reference>
<dbReference type="Gene3D" id="2.120.10.80">
    <property type="entry name" value="Kelch-type beta propeller"/>
    <property type="match status" value="1"/>
</dbReference>
<accession>A0A391NP22</accession>
<dbReference type="SUPFAM" id="SSF117281">
    <property type="entry name" value="Kelch motif"/>
    <property type="match status" value="1"/>
</dbReference>
<dbReference type="AlphaFoldDB" id="A0A391NP22"/>
<organism evidence="1 2">
    <name type="scientific">Kipferlia bialata</name>
    <dbReference type="NCBI Taxonomy" id="797122"/>
    <lineage>
        <taxon>Eukaryota</taxon>
        <taxon>Metamonada</taxon>
        <taxon>Carpediemonas-like organisms</taxon>
        <taxon>Kipferlia</taxon>
    </lineage>
</organism>
<dbReference type="EMBL" id="BDIP01003050">
    <property type="protein sequence ID" value="GCA63315.1"/>
    <property type="molecule type" value="Genomic_DNA"/>
</dbReference>